<reference evidence="15 16" key="1">
    <citation type="journal article" date="2019" name="Nat. Ecol. Evol.">
        <title>Megaphylogeny resolves global patterns of mushroom evolution.</title>
        <authorList>
            <person name="Varga T."/>
            <person name="Krizsan K."/>
            <person name="Foldi C."/>
            <person name="Dima B."/>
            <person name="Sanchez-Garcia M."/>
            <person name="Sanchez-Ramirez S."/>
            <person name="Szollosi G.J."/>
            <person name="Szarkandi J.G."/>
            <person name="Papp V."/>
            <person name="Albert L."/>
            <person name="Andreopoulos W."/>
            <person name="Angelini C."/>
            <person name="Antonin V."/>
            <person name="Barry K.W."/>
            <person name="Bougher N.L."/>
            <person name="Buchanan P."/>
            <person name="Buyck B."/>
            <person name="Bense V."/>
            <person name="Catcheside P."/>
            <person name="Chovatia M."/>
            <person name="Cooper J."/>
            <person name="Damon W."/>
            <person name="Desjardin D."/>
            <person name="Finy P."/>
            <person name="Geml J."/>
            <person name="Haridas S."/>
            <person name="Hughes K."/>
            <person name="Justo A."/>
            <person name="Karasinski D."/>
            <person name="Kautmanova I."/>
            <person name="Kiss B."/>
            <person name="Kocsube S."/>
            <person name="Kotiranta H."/>
            <person name="LaButti K.M."/>
            <person name="Lechner B.E."/>
            <person name="Liimatainen K."/>
            <person name="Lipzen A."/>
            <person name="Lukacs Z."/>
            <person name="Mihaltcheva S."/>
            <person name="Morgado L.N."/>
            <person name="Niskanen T."/>
            <person name="Noordeloos M.E."/>
            <person name="Ohm R.A."/>
            <person name="Ortiz-Santana B."/>
            <person name="Ovrebo C."/>
            <person name="Racz N."/>
            <person name="Riley R."/>
            <person name="Savchenko A."/>
            <person name="Shiryaev A."/>
            <person name="Soop K."/>
            <person name="Spirin V."/>
            <person name="Szebenyi C."/>
            <person name="Tomsovsky M."/>
            <person name="Tulloss R.E."/>
            <person name="Uehling J."/>
            <person name="Grigoriev I.V."/>
            <person name="Vagvolgyi C."/>
            <person name="Papp T."/>
            <person name="Martin F.M."/>
            <person name="Miettinen O."/>
            <person name="Hibbett D.S."/>
            <person name="Nagy L.G."/>
        </authorList>
    </citation>
    <scope>NUCLEOTIDE SEQUENCE [LARGE SCALE GENOMIC DNA]</scope>
    <source>
        <strain evidence="15 16">OMC1185</strain>
    </source>
</reference>
<organism evidence="15 16">
    <name type="scientific">Heliocybe sulcata</name>
    <dbReference type="NCBI Taxonomy" id="5364"/>
    <lineage>
        <taxon>Eukaryota</taxon>
        <taxon>Fungi</taxon>
        <taxon>Dikarya</taxon>
        <taxon>Basidiomycota</taxon>
        <taxon>Agaricomycotina</taxon>
        <taxon>Agaricomycetes</taxon>
        <taxon>Gloeophyllales</taxon>
        <taxon>Gloeophyllaceae</taxon>
        <taxon>Heliocybe</taxon>
    </lineage>
</organism>
<dbReference type="GO" id="GO:0046872">
    <property type="term" value="F:metal ion binding"/>
    <property type="evidence" value="ECO:0007669"/>
    <property type="project" value="UniProtKB-KW"/>
</dbReference>
<protein>
    <submittedName>
        <fullName evidence="15">DNase I-like protein</fullName>
    </submittedName>
</protein>
<evidence type="ECO:0000256" key="4">
    <source>
        <dbReference type="ARBA" id="ARBA00006335"/>
    </source>
</evidence>
<evidence type="ECO:0000313" key="15">
    <source>
        <dbReference type="EMBL" id="TFK56863.1"/>
    </source>
</evidence>
<dbReference type="InterPro" id="IPR036691">
    <property type="entry name" value="Endo/exonu/phosph_ase_sf"/>
</dbReference>
<keyword evidence="7" id="KW-0378">Hydrolase</keyword>
<evidence type="ECO:0000256" key="7">
    <source>
        <dbReference type="ARBA" id="ARBA00022801"/>
    </source>
</evidence>
<dbReference type="Gene3D" id="3.60.10.10">
    <property type="entry name" value="Endonuclease/exonuclease/phosphatase"/>
    <property type="match status" value="1"/>
</dbReference>
<evidence type="ECO:0000256" key="8">
    <source>
        <dbReference type="ARBA" id="ARBA00022842"/>
    </source>
</evidence>
<comment type="subcellular location">
    <subcellularLocation>
        <location evidence="1">Membrane</location>
        <topology evidence="1">Multi-pass membrane protein</topology>
    </subcellularLocation>
</comment>
<keyword evidence="12 13" id="KW-0472">Membrane</keyword>
<proteinExistence type="inferred from homology"/>
<dbReference type="GO" id="GO:0006665">
    <property type="term" value="P:sphingolipid metabolic process"/>
    <property type="evidence" value="ECO:0007669"/>
    <property type="project" value="UniProtKB-KW"/>
</dbReference>
<sequence>MSRDDNDQHETILAQVTMSDTRLRVLTLNCWGLKYVAKNRVERIAGIADVLSASDYDIVCLQEVWVSADYNLIRRSVAGRLPYAKYFYSGALGAGLAIISRFPIIATSVHPYSLNGSPIDVVAGDWFVGKAAATILVTHPKLGQLQIYNTHLFAKGGEGGPAINQAHRLINAWEMAKLAKQSAELGRYVIAAGDFNTIPSSLPMSVLSEHAGLTDAWEATHPRSSMSSNAAPVSPVDAVKVHGVTADSPLNSYSGGKQLESHARRFAGKKLDYVFFRAPINAPEGTPELLCTEAKVVFTEEVPGKSFSFSDHFGMEATFEIRGAKQTDFQNEVELTRSAISEPTLGAKSTAAPSPVQPLNSAATSLSPTSITAILTTLTAAYRTSVHRARYQLVIFTLCLFLVVVLVVLFPFLPSAFPAPLTKGWKWTYRALSWIYGVVIVALSWLATTMLYVGFVYGRWEVNALTNVIEEMEILRSLKGSRYESGSEDESSGE</sequence>
<keyword evidence="10 13" id="KW-1133">Transmembrane helix</keyword>
<comment type="pathway">
    <text evidence="2">Lipid metabolism; sphingolipid metabolism.</text>
</comment>
<keyword evidence="11" id="KW-0443">Lipid metabolism</keyword>
<dbReference type="AlphaFoldDB" id="A0A5C3NHL3"/>
<accession>A0A5C3NHL3</accession>
<dbReference type="PANTHER" id="PTHR16320">
    <property type="entry name" value="SPHINGOMYELINASE FAMILY MEMBER"/>
    <property type="match status" value="1"/>
</dbReference>
<keyword evidence="5 13" id="KW-0812">Transmembrane</keyword>
<comment type="pathway">
    <text evidence="3">Sphingolipid metabolism.</text>
</comment>
<dbReference type="InterPro" id="IPR005135">
    <property type="entry name" value="Endo/exonuclease/phosphatase"/>
</dbReference>
<dbReference type="PANTHER" id="PTHR16320:SF24">
    <property type="entry name" value="PHOSPHODIESTERASE, PUTATIVE-RELATED"/>
    <property type="match status" value="1"/>
</dbReference>
<evidence type="ECO:0000256" key="10">
    <source>
        <dbReference type="ARBA" id="ARBA00022989"/>
    </source>
</evidence>
<dbReference type="GO" id="GO:0016020">
    <property type="term" value="C:membrane"/>
    <property type="evidence" value="ECO:0007669"/>
    <property type="project" value="UniProtKB-SubCell"/>
</dbReference>
<evidence type="ECO:0000256" key="12">
    <source>
        <dbReference type="ARBA" id="ARBA00023136"/>
    </source>
</evidence>
<evidence type="ECO:0000256" key="11">
    <source>
        <dbReference type="ARBA" id="ARBA00023098"/>
    </source>
</evidence>
<evidence type="ECO:0000256" key="2">
    <source>
        <dbReference type="ARBA" id="ARBA00004760"/>
    </source>
</evidence>
<dbReference type="Proteomes" id="UP000305948">
    <property type="component" value="Unassembled WGS sequence"/>
</dbReference>
<dbReference type="Pfam" id="PF03372">
    <property type="entry name" value="Exo_endo_phos"/>
    <property type="match status" value="1"/>
</dbReference>
<evidence type="ECO:0000256" key="5">
    <source>
        <dbReference type="ARBA" id="ARBA00022692"/>
    </source>
</evidence>
<name>A0A5C3NHL3_9AGAM</name>
<keyword evidence="9" id="KW-0746">Sphingolipid metabolism</keyword>
<evidence type="ECO:0000313" key="16">
    <source>
        <dbReference type="Proteomes" id="UP000305948"/>
    </source>
</evidence>
<keyword evidence="6" id="KW-0479">Metal-binding</keyword>
<evidence type="ECO:0000256" key="3">
    <source>
        <dbReference type="ARBA" id="ARBA00004991"/>
    </source>
</evidence>
<evidence type="ECO:0000256" key="1">
    <source>
        <dbReference type="ARBA" id="ARBA00004141"/>
    </source>
</evidence>
<dbReference type="SUPFAM" id="SSF56219">
    <property type="entry name" value="DNase I-like"/>
    <property type="match status" value="1"/>
</dbReference>
<feature type="domain" description="Endonuclease/exonuclease/phosphatase" evidence="14">
    <location>
        <begin position="26"/>
        <end position="312"/>
    </location>
</feature>
<evidence type="ECO:0000256" key="6">
    <source>
        <dbReference type="ARBA" id="ARBA00022723"/>
    </source>
</evidence>
<comment type="similarity">
    <text evidence="4">Belongs to the neutral sphingomyelinase family.</text>
</comment>
<evidence type="ECO:0000256" key="9">
    <source>
        <dbReference type="ARBA" id="ARBA00022919"/>
    </source>
</evidence>
<dbReference type="EMBL" id="ML213503">
    <property type="protein sequence ID" value="TFK56863.1"/>
    <property type="molecule type" value="Genomic_DNA"/>
</dbReference>
<keyword evidence="8" id="KW-0460">Magnesium</keyword>
<dbReference type="GO" id="GO:0004767">
    <property type="term" value="F:sphingomyelin phosphodiesterase activity"/>
    <property type="evidence" value="ECO:0007669"/>
    <property type="project" value="InterPro"/>
</dbReference>
<dbReference type="InterPro" id="IPR038772">
    <property type="entry name" value="Sph/SMPD2-like"/>
</dbReference>
<feature type="transmembrane region" description="Helical" evidence="13">
    <location>
        <begin position="433"/>
        <end position="457"/>
    </location>
</feature>
<feature type="transmembrane region" description="Helical" evidence="13">
    <location>
        <begin position="393"/>
        <end position="413"/>
    </location>
</feature>
<evidence type="ECO:0000256" key="13">
    <source>
        <dbReference type="SAM" id="Phobius"/>
    </source>
</evidence>
<evidence type="ECO:0000259" key="14">
    <source>
        <dbReference type="Pfam" id="PF03372"/>
    </source>
</evidence>
<keyword evidence="16" id="KW-1185">Reference proteome</keyword>
<gene>
    <name evidence="15" type="ORF">OE88DRAFT_1650352</name>
</gene>
<dbReference type="OrthoDB" id="387657at2759"/>
<dbReference type="STRING" id="5364.A0A5C3NHL3"/>